<dbReference type="Proteomes" id="UP000270678">
    <property type="component" value="Chromosome"/>
</dbReference>
<accession>A0A3S9V227</accession>
<dbReference type="InterPro" id="IPR013114">
    <property type="entry name" value="FabA_FabZ"/>
</dbReference>
<sequence length="134" mass="15095">MIDIPSVIPHRYPFLMIDRIVELEQGKWAKGYKNVTCNEWFITESSQCMPSMMIVEALAQLGAFTTSSKENSLGFLSSLNGIEIIGNAYPGDRVELYYEVIKNRRGFILGKGEAIVGNRVIIRAKEIMIYIQGS</sequence>
<protein>
    <submittedName>
        <fullName evidence="1">Beta-hydroxyacyl-ACP dehydratase</fullName>
    </submittedName>
</protein>
<dbReference type="EMBL" id="CP034346">
    <property type="protein sequence ID" value="AZS16618.1"/>
    <property type="molecule type" value="Genomic_DNA"/>
</dbReference>
<name>A0A3S9V227_9BACL</name>
<dbReference type="RefSeq" id="WP_127001404.1">
    <property type="nucleotide sequence ID" value="NZ_CP034346.1"/>
</dbReference>
<proteinExistence type="predicted"/>
<evidence type="ECO:0000313" key="2">
    <source>
        <dbReference type="Proteomes" id="UP000270678"/>
    </source>
</evidence>
<gene>
    <name evidence="1" type="ORF">EI981_20580</name>
</gene>
<dbReference type="SUPFAM" id="SSF54637">
    <property type="entry name" value="Thioesterase/thiol ester dehydrase-isomerase"/>
    <property type="match status" value="1"/>
</dbReference>
<dbReference type="Gene3D" id="3.10.129.10">
    <property type="entry name" value="Hotdog Thioesterase"/>
    <property type="match status" value="1"/>
</dbReference>
<dbReference type="OrthoDB" id="9772788at2"/>
<keyword evidence="2" id="KW-1185">Reference proteome</keyword>
<dbReference type="PANTHER" id="PTHR30272:SF3">
    <property type="entry name" value="(3R)-HYDROXYMYRISTOYL-[ACYL CARRIER PROTEIN] DEHYDRATASE"/>
    <property type="match status" value="1"/>
</dbReference>
<organism evidence="1 2">
    <name type="scientific">Paenibacillus lutimineralis</name>
    <dbReference type="NCBI Taxonomy" id="2707005"/>
    <lineage>
        <taxon>Bacteria</taxon>
        <taxon>Bacillati</taxon>
        <taxon>Bacillota</taxon>
        <taxon>Bacilli</taxon>
        <taxon>Bacillales</taxon>
        <taxon>Paenibacillaceae</taxon>
        <taxon>Paenibacillus</taxon>
    </lineage>
</organism>
<dbReference type="AlphaFoldDB" id="A0A3S9V227"/>
<dbReference type="PANTHER" id="PTHR30272">
    <property type="entry name" value="3-HYDROXYACYL-[ACYL-CARRIER-PROTEIN] DEHYDRATASE"/>
    <property type="match status" value="1"/>
</dbReference>
<dbReference type="Pfam" id="PF07977">
    <property type="entry name" value="FabA"/>
    <property type="match status" value="1"/>
</dbReference>
<reference evidence="2" key="1">
    <citation type="submission" date="2018-12" db="EMBL/GenBank/DDBJ databases">
        <title>Complete genome sequence of Paenibacillus sp. MBLB1234.</title>
        <authorList>
            <person name="Nam Y.-D."/>
            <person name="Kang J."/>
            <person name="Chung W.-H."/>
            <person name="Park Y.S."/>
        </authorList>
    </citation>
    <scope>NUCLEOTIDE SEQUENCE [LARGE SCALE GENOMIC DNA]</scope>
    <source>
        <strain evidence="2">MBLB1234</strain>
    </source>
</reference>
<evidence type="ECO:0000313" key="1">
    <source>
        <dbReference type="EMBL" id="AZS16618.1"/>
    </source>
</evidence>
<dbReference type="InterPro" id="IPR029069">
    <property type="entry name" value="HotDog_dom_sf"/>
</dbReference>
<dbReference type="KEGG" id="plut:EI981_20580"/>
<dbReference type="CDD" id="cd01288">
    <property type="entry name" value="FabZ"/>
    <property type="match status" value="1"/>
</dbReference>